<organism evidence="1 2">
    <name type="scientific">Tuber borchii</name>
    <name type="common">White truffle</name>
    <dbReference type="NCBI Taxonomy" id="42251"/>
    <lineage>
        <taxon>Eukaryota</taxon>
        <taxon>Fungi</taxon>
        <taxon>Dikarya</taxon>
        <taxon>Ascomycota</taxon>
        <taxon>Pezizomycotina</taxon>
        <taxon>Pezizomycetes</taxon>
        <taxon>Pezizales</taxon>
        <taxon>Tuberaceae</taxon>
        <taxon>Tuber</taxon>
    </lineage>
</organism>
<gene>
    <name evidence="1" type="ORF">B9Z19DRAFT_1107750</name>
</gene>
<sequence length="209" mass="23677">MTDASTTPTTPHLLQKLNSLTDTLTTLLSESRKNTLAQRRTHKLLLRLESLSIENAWIRHTFPTTPVLTDEFFGGDVEGDADALREEAEPEFERRYGITRECLGGIVHRDVLRVISRRGSLVVVCGGVLSREWEDTYRGFLEGWLERGDGEGALTEEEVNVVNRLLEYVPKEGGGEQDAFNAVDAGRAINGQWEDRRFIRDYFLHDICV</sequence>
<reference evidence="1 2" key="1">
    <citation type="submission" date="2017-04" db="EMBL/GenBank/DDBJ databases">
        <title>Draft genome sequence of Tuber borchii Vittad., a whitish edible truffle.</title>
        <authorList>
            <consortium name="DOE Joint Genome Institute"/>
            <person name="Murat C."/>
            <person name="Kuo A."/>
            <person name="Barry K.W."/>
            <person name="Clum A."/>
            <person name="Dockter R.B."/>
            <person name="Fauchery L."/>
            <person name="Iotti M."/>
            <person name="Kohler A."/>
            <person name="Labutti K."/>
            <person name="Lindquist E.A."/>
            <person name="Lipzen A."/>
            <person name="Ohm R.A."/>
            <person name="Wang M."/>
            <person name="Grigoriev I.V."/>
            <person name="Zambonelli A."/>
            <person name="Martin F.M."/>
        </authorList>
    </citation>
    <scope>NUCLEOTIDE SEQUENCE [LARGE SCALE GENOMIC DNA]</scope>
    <source>
        <strain evidence="1 2">Tbo3840</strain>
    </source>
</reference>
<accession>A0A2T6ZV62</accession>
<evidence type="ECO:0000313" key="1">
    <source>
        <dbReference type="EMBL" id="PUU79345.1"/>
    </source>
</evidence>
<protein>
    <submittedName>
        <fullName evidence="1">Uncharacterized protein</fullName>
    </submittedName>
</protein>
<dbReference type="AlphaFoldDB" id="A0A2T6ZV62"/>
<proteinExistence type="predicted"/>
<dbReference type="OrthoDB" id="5409345at2759"/>
<keyword evidence="2" id="KW-1185">Reference proteome</keyword>
<dbReference type="EMBL" id="NESQ01000094">
    <property type="protein sequence ID" value="PUU79345.1"/>
    <property type="molecule type" value="Genomic_DNA"/>
</dbReference>
<evidence type="ECO:0000313" key="2">
    <source>
        <dbReference type="Proteomes" id="UP000244722"/>
    </source>
</evidence>
<comment type="caution">
    <text evidence="1">The sequence shown here is derived from an EMBL/GenBank/DDBJ whole genome shotgun (WGS) entry which is preliminary data.</text>
</comment>
<dbReference type="Proteomes" id="UP000244722">
    <property type="component" value="Unassembled WGS sequence"/>
</dbReference>
<name>A0A2T6ZV62_TUBBO</name>